<protein>
    <submittedName>
        <fullName evidence="11">DEAD/DEAH box helicase</fullName>
    </submittedName>
</protein>
<dbReference type="Pfam" id="PF00270">
    <property type="entry name" value="DEAD"/>
    <property type="match status" value="1"/>
</dbReference>
<dbReference type="RefSeq" id="WP_378197268.1">
    <property type="nucleotide sequence ID" value="NZ_JBHLZP010000036.1"/>
</dbReference>
<dbReference type="InterPro" id="IPR011545">
    <property type="entry name" value="DEAD/DEAH_box_helicase_dom"/>
</dbReference>
<dbReference type="InterPro" id="IPR027417">
    <property type="entry name" value="P-loop_NTPase"/>
</dbReference>
<dbReference type="InterPro" id="IPR000688">
    <property type="entry name" value="HypA/HybF"/>
</dbReference>
<dbReference type="PANTHER" id="PTHR47959">
    <property type="entry name" value="ATP-DEPENDENT RNA HELICASE RHLE-RELATED"/>
    <property type="match status" value="1"/>
</dbReference>
<keyword evidence="5 11" id="KW-0347">Helicase</keyword>
<dbReference type="Gene3D" id="3.30.2320.80">
    <property type="match status" value="1"/>
</dbReference>
<keyword evidence="12" id="KW-1185">Reference proteome</keyword>
<dbReference type="PROSITE" id="PS51192">
    <property type="entry name" value="HELICASE_ATP_BIND_1"/>
    <property type="match status" value="1"/>
</dbReference>
<keyword evidence="4" id="KW-0378">Hydrolase</keyword>
<dbReference type="EMBL" id="JBHLZP010000036">
    <property type="protein sequence ID" value="MFB9832021.1"/>
    <property type="molecule type" value="Genomic_DNA"/>
</dbReference>
<dbReference type="InterPro" id="IPR014001">
    <property type="entry name" value="Helicase_ATP-bd"/>
</dbReference>
<dbReference type="InterPro" id="IPR044742">
    <property type="entry name" value="DEAD/DEAH_RhlB"/>
</dbReference>
<dbReference type="PROSITE" id="PS51195">
    <property type="entry name" value="Q_MOTIF"/>
    <property type="match status" value="1"/>
</dbReference>
<evidence type="ECO:0000256" key="6">
    <source>
        <dbReference type="ARBA" id="ARBA00022833"/>
    </source>
</evidence>
<organism evidence="11 12">
    <name type="scientific">Actinoallomurus acaciae</name>
    <dbReference type="NCBI Taxonomy" id="502577"/>
    <lineage>
        <taxon>Bacteria</taxon>
        <taxon>Bacillati</taxon>
        <taxon>Actinomycetota</taxon>
        <taxon>Actinomycetes</taxon>
        <taxon>Streptosporangiales</taxon>
        <taxon>Thermomonosporaceae</taxon>
        <taxon>Actinoallomurus</taxon>
    </lineage>
</organism>
<evidence type="ECO:0000259" key="10">
    <source>
        <dbReference type="PROSITE" id="PS51195"/>
    </source>
</evidence>
<evidence type="ECO:0000259" key="9">
    <source>
        <dbReference type="PROSITE" id="PS51192"/>
    </source>
</evidence>
<proteinExistence type="predicted"/>
<evidence type="ECO:0000256" key="2">
    <source>
        <dbReference type="ARBA" id="ARBA00022723"/>
    </source>
</evidence>
<feature type="domain" description="DEAD-box RNA helicase Q" evidence="10">
    <location>
        <begin position="9"/>
        <end position="37"/>
    </location>
</feature>
<evidence type="ECO:0000256" key="7">
    <source>
        <dbReference type="ARBA" id="ARBA00022840"/>
    </source>
</evidence>
<dbReference type="PROSITE" id="PS01249">
    <property type="entry name" value="HYPA"/>
    <property type="match status" value="1"/>
</dbReference>
<dbReference type="PANTHER" id="PTHR47959:SF13">
    <property type="entry name" value="ATP-DEPENDENT RNA HELICASE RHLE"/>
    <property type="match status" value="1"/>
</dbReference>
<keyword evidence="7" id="KW-0067">ATP-binding</keyword>
<dbReference type="CDD" id="cd00268">
    <property type="entry name" value="DEADc"/>
    <property type="match status" value="1"/>
</dbReference>
<evidence type="ECO:0000256" key="3">
    <source>
        <dbReference type="ARBA" id="ARBA00022741"/>
    </source>
</evidence>
<dbReference type="GO" id="GO:0004386">
    <property type="term" value="F:helicase activity"/>
    <property type="evidence" value="ECO:0007669"/>
    <property type="project" value="UniProtKB-KW"/>
</dbReference>
<evidence type="ECO:0000256" key="4">
    <source>
        <dbReference type="ARBA" id="ARBA00022801"/>
    </source>
</evidence>
<accession>A0ABV5YBU0</accession>
<name>A0ABV5YBU0_9ACTN</name>
<evidence type="ECO:0000313" key="12">
    <source>
        <dbReference type="Proteomes" id="UP001589627"/>
    </source>
</evidence>
<feature type="domain" description="Helicase ATP-binding" evidence="9">
    <location>
        <begin position="40"/>
        <end position="213"/>
    </location>
</feature>
<dbReference type="InterPro" id="IPR050079">
    <property type="entry name" value="DEAD_box_RNA_helicase"/>
</dbReference>
<evidence type="ECO:0000313" key="11">
    <source>
        <dbReference type="EMBL" id="MFB9832021.1"/>
    </source>
</evidence>
<dbReference type="SUPFAM" id="SSF52540">
    <property type="entry name" value="P-loop containing nucleoside triphosphate hydrolases"/>
    <property type="match status" value="2"/>
</dbReference>
<dbReference type="Pfam" id="PF01155">
    <property type="entry name" value="HypA"/>
    <property type="match status" value="1"/>
</dbReference>
<reference evidence="11 12" key="1">
    <citation type="submission" date="2024-09" db="EMBL/GenBank/DDBJ databases">
        <authorList>
            <person name="Sun Q."/>
            <person name="Mori K."/>
        </authorList>
    </citation>
    <scope>NUCLEOTIDE SEQUENCE [LARGE SCALE GENOMIC DNA]</scope>
    <source>
        <strain evidence="11 12">TBRC 0563</strain>
    </source>
</reference>
<evidence type="ECO:0000256" key="1">
    <source>
        <dbReference type="ARBA" id="ARBA00022596"/>
    </source>
</evidence>
<keyword evidence="2" id="KW-0479">Metal-binding</keyword>
<keyword evidence="1" id="KW-0533">Nickel</keyword>
<feature type="short sequence motif" description="Q motif" evidence="8">
    <location>
        <begin position="9"/>
        <end position="37"/>
    </location>
</feature>
<keyword evidence="6" id="KW-0862">Zinc</keyword>
<sequence length="365" mass="38567">MTSASSTLPSFAELGLPERLVSALERRGISTPFPIQAACLPDALAGRDVLGRGQTGSGKTLAFGLPLLARIAGGNAAPKRPTALILVPTRELAMQVQDALAPLGRSVGLHAKTVVGGMSMARQIQALRRGVDLLVATPGRLTDLIERGACSLEDVRVTVLDEADHMCDLGFLPAVSALLDQIPSDGQRLLFSATLDGDVDKLVRKYLHDPVTHSVAPAAAPVETMDHHLFIVDRAHKHDVIAEVAGREGRTIMFVRTKHGVDALTKRLARVGVRAGALLRISGPALNQAFITVSDGTVADGAHLDVVVEPVRLGCRSCGRVVTSDRILAVCSGCGGTRLDLHSGDGLVLESVEFMEAERRHEPSA</sequence>
<dbReference type="InterPro" id="IPR020538">
    <property type="entry name" value="Hydgase_Ni_incorp_HypA/HybF_CS"/>
</dbReference>
<gene>
    <name evidence="11" type="ORF">ACFFNX_07450</name>
</gene>
<comment type="caution">
    <text evidence="11">The sequence shown here is derived from an EMBL/GenBank/DDBJ whole genome shotgun (WGS) entry which is preliminary data.</text>
</comment>
<dbReference type="SMART" id="SM00487">
    <property type="entry name" value="DEXDc"/>
    <property type="match status" value="1"/>
</dbReference>
<dbReference type="InterPro" id="IPR014014">
    <property type="entry name" value="RNA_helicase_DEAD_Q_motif"/>
</dbReference>
<evidence type="ECO:0000256" key="8">
    <source>
        <dbReference type="PROSITE-ProRule" id="PRU00552"/>
    </source>
</evidence>
<evidence type="ECO:0000256" key="5">
    <source>
        <dbReference type="ARBA" id="ARBA00022806"/>
    </source>
</evidence>
<dbReference type="Gene3D" id="3.40.50.300">
    <property type="entry name" value="P-loop containing nucleotide triphosphate hydrolases"/>
    <property type="match status" value="1"/>
</dbReference>
<dbReference type="Proteomes" id="UP001589627">
    <property type="component" value="Unassembled WGS sequence"/>
</dbReference>
<keyword evidence="3" id="KW-0547">Nucleotide-binding</keyword>